<feature type="domain" description="Exonuclease" evidence="5">
    <location>
        <begin position="230"/>
        <end position="412"/>
    </location>
</feature>
<keyword evidence="2" id="KW-0378">Hydrolase</keyword>
<keyword evidence="3" id="KW-0269">Exonuclease</keyword>
<evidence type="ECO:0000313" key="7">
    <source>
        <dbReference type="Proteomes" id="UP001501461"/>
    </source>
</evidence>
<name>A0ABP5G0R2_9MICC</name>
<dbReference type="PANTHER" id="PTHR30231">
    <property type="entry name" value="DNA POLYMERASE III SUBUNIT EPSILON"/>
    <property type="match status" value="1"/>
</dbReference>
<dbReference type="InterPro" id="IPR036397">
    <property type="entry name" value="RNaseH_sf"/>
</dbReference>
<reference evidence="7" key="1">
    <citation type="journal article" date="2019" name="Int. J. Syst. Evol. Microbiol.">
        <title>The Global Catalogue of Microorganisms (GCM) 10K type strain sequencing project: providing services to taxonomists for standard genome sequencing and annotation.</title>
        <authorList>
            <consortium name="The Broad Institute Genomics Platform"/>
            <consortium name="The Broad Institute Genome Sequencing Center for Infectious Disease"/>
            <person name="Wu L."/>
            <person name="Ma J."/>
        </authorList>
    </citation>
    <scope>NUCLEOTIDE SEQUENCE [LARGE SCALE GENOMIC DNA]</scope>
    <source>
        <strain evidence="7">JCM 13595</strain>
    </source>
</reference>
<dbReference type="Proteomes" id="UP001501461">
    <property type="component" value="Unassembled WGS sequence"/>
</dbReference>
<dbReference type="PANTHER" id="PTHR30231:SF4">
    <property type="entry name" value="PROTEIN NEN2"/>
    <property type="match status" value="1"/>
</dbReference>
<accession>A0ABP5G0R2</accession>
<gene>
    <name evidence="6" type="ORF">GCM10009720_18100</name>
</gene>
<dbReference type="InterPro" id="IPR012337">
    <property type="entry name" value="RNaseH-like_sf"/>
</dbReference>
<dbReference type="SUPFAM" id="SSF53098">
    <property type="entry name" value="Ribonuclease H-like"/>
    <property type="match status" value="1"/>
</dbReference>
<dbReference type="Pfam" id="PF00929">
    <property type="entry name" value="RNase_T"/>
    <property type="match status" value="1"/>
</dbReference>
<comment type="caution">
    <text evidence="6">The sequence shown here is derived from an EMBL/GenBank/DDBJ whole genome shotgun (WGS) entry which is preliminary data.</text>
</comment>
<protein>
    <recommendedName>
        <fullName evidence="5">Exonuclease domain-containing protein</fullName>
    </recommendedName>
</protein>
<keyword evidence="1" id="KW-0540">Nuclease</keyword>
<keyword evidence="7" id="KW-1185">Reference proteome</keyword>
<dbReference type="SMART" id="SM00479">
    <property type="entry name" value="EXOIII"/>
    <property type="match status" value="1"/>
</dbReference>
<dbReference type="Gene3D" id="3.30.420.10">
    <property type="entry name" value="Ribonuclease H-like superfamily/Ribonuclease H"/>
    <property type="match status" value="1"/>
</dbReference>
<proteinExistence type="predicted"/>
<evidence type="ECO:0000256" key="3">
    <source>
        <dbReference type="ARBA" id="ARBA00022839"/>
    </source>
</evidence>
<sequence length="434" mass="49892">MTSAQQRQQNNRRAGGQYDHKQHSEADDIILQSEAGGGGVETFVHRDDIEIEAFQQLHDANTTNIQRLMASEKRFWDTYNDNKRRNGRGSYRAFPADDAMYQAHLDRKAAFYQLSLTDVAHARHAEAHGVDRSKMPLTSYSHYQREAEQFEQWKARQNADSGEEYVHRPNPSMNDDYHFYKAKRMLSVFTGRHTQEVERRANDLMQQRSMDRHEAMQELWSTANIRKDKPLVFIDFETACRTKEDIGTVDTGQYSDIIEVGYEKVHPDGHVESDTFLLDADQSLKALAGTGAQHVHNITPEMIEGKPKFSDPKVQRQMMEVMDNSVMVAHKVNFEHTQLSYSLNGYAGKWRDTLDTKDIMTYFVKTPESAGNRMQDMVQLTGGSYGDDAHRAMADVQMMRRAFDTVVQGDRAAYMSGDHEHYRAVEQDNSQTDQ</sequence>
<feature type="region of interest" description="Disordered" evidence="4">
    <location>
        <begin position="1"/>
        <end position="26"/>
    </location>
</feature>
<evidence type="ECO:0000313" key="6">
    <source>
        <dbReference type="EMBL" id="GAA2038012.1"/>
    </source>
</evidence>
<feature type="compositionally biased region" description="Low complexity" evidence="4">
    <location>
        <begin position="1"/>
        <end position="17"/>
    </location>
</feature>
<evidence type="ECO:0000256" key="1">
    <source>
        <dbReference type="ARBA" id="ARBA00022722"/>
    </source>
</evidence>
<dbReference type="CDD" id="cd06127">
    <property type="entry name" value="DEDDh"/>
    <property type="match status" value="1"/>
</dbReference>
<evidence type="ECO:0000259" key="5">
    <source>
        <dbReference type="SMART" id="SM00479"/>
    </source>
</evidence>
<organism evidence="6 7">
    <name type="scientific">Yaniella flava</name>
    <dbReference type="NCBI Taxonomy" id="287930"/>
    <lineage>
        <taxon>Bacteria</taxon>
        <taxon>Bacillati</taxon>
        <taxon>Actinomycetota</taxon>
        <taxon>Actinomycetes</taxon>
        <taxon>Micrococcales</taxon>
        <taxon>Micrococcaceae</taxon>
        <taxon>Yaniella</taxon>
    </lineage>
</organism>
<dbReference type="EMBL" id="BAAAMN010000036">
    <property type="protein sequence ID" value="GAA2038012.1"/>
    <property type="molecule type" value="Genomic_DNA"/>
</dbReference>
<dbReference type="InterPro" id="IPR013520">
    <property type="entry name" value="Ribonucl_H"/>
</dbReference>
<evidence type="ECO:0000256" key="2">
    <source>
        <dbReference type="ARBA" id="ARBA00022801"/>
    </source>
</evidence>
<evidence type="ECO:0000256" key="4">
    <source>
        <dbReference type="SAM" id="MobiDB-lite"/>
    </source>
</evidence>